<protein>
    <recommendedName>
        <fullName evidence="3">AlpA family phage regulatory protein</fullName>
    </recommendedName>
</protein>
<sequence>MNDKLLSIKDIAELVGYSLVHTKRSIITQPDFPKPIKLVPKGSPRWKQSELLKYFDTRKEI</sequence>
<name>A0ABP9MU95_9GAMM</name>
<evidence type="ECO:0008006" key="3">
    <source>
        <dbReference type="Google" id="ProtNLM"/>
    </source>
</evidence>
<organism evidence="1 2">
    <name type="scientific">Wohlfahrtiimonas larvae</name>
    <dbReference type="NCBI Taxonomy" id="1157986"/>
    <lineage>
        <taxon>Bacteria</taxon>
        <taxon>Pseudomonadati</taxon>
        <taxon>Pseudomonadota</taxon>
        <taxon>Gammaproteobacteria</taxon>
        <taxon>Cardiobacteriales</taxon>
        <taxon>Ignatzschineriaceae</taxon>
        <taxon>Wohlfahrtiimonas</taxon>
    </lineage>
</organism>
<accession>A0ABP9MU95</accession>
<evidence type="ECO:0000313" key="2">
    <source>
        <dbReference type="Proteomes" id="UP001500631"/>
    </source>
</evidence>
<dbReference type="Proteomes" id="UP001500631">
    <property type="component" value="Unassembled WGS sequence"/>
</dbReference>
<gene>
    <name evidence="1" type="ORF">GCM10023338_15440</name>
</gene>
<keyword evidence="2" id="KW-1185">Reference proteome</keyword>
<evidence type="ECO:0000313" key="1">
    <source>
        <dbReference type="EMBL" id="GAA5100632.1"/>
    </source>
</evidence>
<proteinExistence type="predicted"/>
<comment type="caution">
    <text evidence="1">The sequence shown here is derived from an EMBL/GenBank/DDBJ whole genome shotgun (WGS) entry which is preliminary data.</text>
</comment>
<dbReference type="EMBL" id="BAABKE010000005">
    <property type="protein sequence ID" value="GAA5100632.1"/>
    <property type="molecule type" value="Genomic_DNA"/>
</dbReference>
<dbReference type="RefSeq" id="WP_077925883.1">
    <property type="nucleotide sequence ID" value="NZ_BAABKE010000005.1"/>
</dbReference>
<reference evidence="2" key="1">
    <citation type="journal article" date="2019" name="Int. J. Syst. Evol. Microbiol.">
        <title>The Global Catalogue of Microorganisms (GCM) 10K type strain sequencing project: providing services to taxonomists for standard genome sequencing and annotation.</title>
        <authorList>
            <consortium name="The Broad Institute Genomics Platform"/>
            <consortium name="The Broad Institute Genome Sequencing Center for Infectious Disease"/>
            <person name="Wu L."/>
            <person name="Ma J."/>
        </authorList>
    </citation>
    <scope>NUCLEOTIDE SEQUENCE [LARGE SCALE GENOMIC DNA]</scope>
    <source>
        <strain evidence="2">JCM 18424</strain>
    </source>
</reference>